<protein>
    <submittedName>
        <fullName evidence="1 2">Uncharacterized protein</fullName>
    </submittedName>
</protein>
<dbReference type="EMBL" id="CM001220">
    <property type="protein sequence ID" value="AES92015.1"/>
    <property type="molecule type" value="Genomic_DNA"/>
</dbReference>
<proteinExistence type="predicted"/>
<dbReference type="EnsemblPlants" id="AES92015">
    <property type="protein sequence ID" value="AES92015"/>
    <property type="gene ID" value="MTR_4g122820"/>
</dbReference>
<accession>G7JP08</accession>
<dbReference type="HOGENOM" id="CLU_2053125_0_0_1"/>
<reference evidence="1 3" key="1">
    <citation type="journal article" date="2011" name="Nature">
        <title>The Medicago genome provides insight into the evolution of rhizobial symbioses.</title>
        <authorList>
            <person name="Young N.D."/>
            <person name="Debelle F."/>
            <person name="Oldroyd G.E."/>
            <person name="Geurts R."/>
            <person name="Cannon S.B."/>
            <person name="Udvardi M.K."/>
            <person name="Benedito V.A."/>
            <person name="Mayer K.F."/>
            <person name="Gouzy J."/>
            <person name="Schoof H."/>
            <person name="Van de Peer Y."/>
            <person name="Proost S."/>
            <person name="Cook D.R."/>
            <person name="Meyers B.C."/>
            <person name="Spannagl M."/>
            <person name="Cheung F."/>
            <person name="De Mita S."/>
            <person name="Krishnakumar V."/>
            <person name="Gundlach H."/>
            <person name="Zhou S."/>
            <person name="Mudge J."/>
            <person name="Bharti A.K."/>
            <person name="Murray J.D."/>
            <person name="Naoumkina M.A."/>
            <person name="Rosen B."/>
            <person name="Silverstein K.A."/>
            <person name="Tang H."/>
            <person name="Rombauts S."/>
            <person name="Zhao P.X."/>
            <person name="Zhou P."/>
            <person name="Barbe V."/>
            <person name="Bardou P."/>
            <person name="Bechner M."/>
            <person name="Bellec A."/>
            <person name="Berger A."/>
            <person name="Berges H."/>
            <person name="Bidwell S."/>
            <person name="Bisseling T."/>
            <person name="Choisne N."/>
            <person name="Couloux A."/>
            <person name="Denny R."/>
            <person name="Deshpande S."/>
            <person name="Dai X."/>
            <person name="Doyle J.J."/>
            <person name="Dudez A.M."/>
            <person name="Farmer A.D."/>
            <person name="Fouteau S."/>
            <person name="Franken C."/>
            <person name="Gibelin C."/>
            <person name="Gish J."/>
            <person name="Goldstein S."/>
            <person name="Gonzalez A.J."/>
            <person name="Green P.J."/>
            <person name="Hallab A."/>
            <person name="Hartog M."/>
            <person name="Hua A."/>
            <person name="Humphray S.J."/>
            <person name="Jeong D.H."/>
            <person name="Jing Y."/>
            <person name="Jocker A."/>
            <person name="Kenton S.M."/>
            <person name="Kim D.J."/>
            <person name="Klee K."/>
            <person name="Lai H."/>
            <person name="Lang C."/>
            <person name="Lin S."/>
            <person name="Macmil S.L."/>
            <person name="Magdelenat G."/>
            <person name="Matthews L."/>
            <person name="McCorrison J."/>
            <person name="Monaghan E.L."/>
            <person name="Mun J.H."/>
            <person name="Najar F.Z."/>
            <person name="Nicholson C."/>
            <person name="Noirot C."/>
            <person name="O'Bleness M."/>
            <person name="Paule C.R."/>
            <person name="Poulain J."/>
            <person name="Prion F."/>
            <person name="Qin B."/>
            <person name="Qu C."/>
            <person name="Retzel E.F."/>
            <person name="Riddle C."/>
            <person name="Sallet E."/>
            <person name="Samain S."/>
            <person name="Samson N."/>
            <person name="Sanders I."/>
            <person name="Saurat O."/>
            <person name="Scarpelli C."/>
            <person name="Schiex T."/>
            <person name="Segurens B."/>
            <person name="Severin A.J."/>
            <person name="Sherrier D.J."/>
            <person name="Shi R."/>
            <person name="Sims S."/>
            <person name="Singer S.R."/>
            <person name="Sinharoy S."/>
            <person name="Sterck L."/>
            <person name="Viollet A."/>
            <person name="Wang B.B."/>
            <person name="Wang K."/>
            <person name="Wang M."/>
            <person name="Wang X."/>
            <person name="Warfsmann J."/>
            <person name="Weissenbach J."/>
            <person name="White D.D."/>
            <person name="White J.D."/>
            <person name="Wiley G.B."/>
            <person name="Wincker P."/>
            <person name="Xing Y."/>
            <person name="Yang L."/>
            <person name="Yao Z."/>
            <person name="Ying F."/>
            <person name="Zhai J."/>
            <person name="Zhou L."/>
            <person name="Zuber A."/>
            <person name="Denarie J."/>
            <person name="Dixon R.A."/>
            <person name="May G.D."/>
            <person name="Schwartz D.C."/>
            <person name="Rogers J."/>
            <person name="Quetier F."/>
            <person name="Town C.D."/>
            <person name="Roe B.A."/>
        </authorList>
    </citation>
    <scope>NUCLEOTIDE SEQUENCE [LARGE SCALE GENOMIC DNA]</scope>
    <source>
        <strain evidence="1">A17</strain>
        <strain evidence="2 3">cv. Jemalong A17</strain>
    </source>
</reference>
<sequence>MVDTPPGVAKNIVYFGSQKWVGFDTGGISHGGHLKIFPPWKSYFLIIRLNEVHNFIIDTQHTISHHSSLSSIPTHPPSATHLIHLPKSPSSLPNCIFCSEEIVFIDPKQNTNSISISYSI</sequence>
<dbReference type="Proteomes" id="UP000002051">
    <property type="component" value="Chromosome 4"/>
</dbReference>
<evidence type="ECO:0000313" key="2">
    <source>
        <dbReference type="EnsemblPlants" id="AES92015"/>
    </source>
</evidence>
<reference evidence="1 3" key="2">
    <citation type="journal article" date="2014" name="BMC Genomics">
        <title>An improved genome release (version Mt4.0) for the model legume Medicago truncatula.</title>
        <authorList>
            <person name="Tang H."/>
            <person name="Krishnakumar V."/>
            <person name="Bidwell S."/>
            <person name="Rosen B."/>
            <person name="Chan A."/>
            <person name="Zhou S."/>
            <person name="Gentzbittel L."/>
            <person name="Childs K.L."/>
            <person name="Yandell M."/>
            <person name="Gundlach H."/>
            <person name="Mayer K.F."/>
            <person name="Schwartz D.C."/>
            <person name="Town C.D."/>
        </authorList>
    </citation>
    <scope>GENOME REANNOTATION</scope>
    <source>
        <strain evidence="2 3">cv. Jemalong A17</strain>
    </source>
</reference>
<keyword evidence="3" id="KW-1185">Reference proteome</keyword>
<evidence type="ECO:0000313" key="3">
    <source>
        <dbReference type="Proteomes" id="UP000002051"/>
    </source>
</evidence>
<dbReference type="PaxDb" id="3880-AES92015"/>
<gene>
    <name evidence="1" type="ordered locus">MTR_4g122820</name>
</gene>
<name>G7JP08_MEDTR</name>
<reference evidence="2" key="3">
    <citation type="submission" date="2015-04" db="UniProtKB">
        <authorList>
            <consortium name="EnsemblPlants"/>
        </authorList>
    </citation>
    <scope>IDENTIFICATION</scope>
    <source>
        <strain evidence="2">cv. Jemalong A17</strain>
    </source>
</reference>
<organism evidence="1 3">
    <name type="scientific">Medicago truncatula</name>
    <name type="common">Barrel medic</name>
    <name type="synonym">Medicago tribuloides</name>
    <dbReference type="NCBI Taxonomy" id="3880"/>
    <lineage>
        <taxon>Eukaryota</taxon>
        <taxon>Viridiplantae</taxon>
        <taxon>Streptophyta</taxon>
        <taxon>Embryophyta</taxon>
        <taxon>Tracheophyta</taxon>
        <taxon>Spermatophyta</taxon>
        <taxon>Magnoliopsida</taxon>
        <taxon>eudicotyledons</taxon>
        <taxon>Gunneridae</taxon>
        <taxon>Pentapetalae</taxon>
        <taxon>rosids</taxon>
        <taxon>fabids</taxon>
        <taxon>Fabales</taxon>
        <taxon>Fabaceae</taxon>
        <taxon>Papilionoideae</taxon>
        <taxon>50 kb inversion clade</taxon>
        <taxon>NPAAA clade</taxon>
        <taxon>Hologalegina</taxon>
        <taxon>IRL clade</taxon>
        <taxon>Trifolieae</taxon>
        <taxon>Medicago</taxon>
    </lineage>
</organism>
<evidence type="ECO:0000313" key="1">
    <source>
        <dbReference type="EMBL" id="AES92015.1"/>
    </source>
</evidence>
<dbReference type="AlphaFoldDB" id="G7JP08"/>